<accession>A0A914KV65</accession>
<evidence type="ECO:0000256" key="1">
    <source>
        <dbReference type="SAM" id="MobiDB-lite"/>
    </source>
</evidence>
<name>A0A914KV65_MELIC</name>
<evidence type="ECO:0000313" key="2">
    <source>
        <dbReference type="Proteomes" id="UP000887563"/>
    </source>
</evidence>
<sequence>MRMHHSASTGSTTASSITGASYSQNNNNNNQLYSIPQSSSSSLFSKVPKSISGNFESLTSPPISQSTSAFVPLQLHLVTERQTGNYPSSRGLNRSARSIKSGRGAKVRCHEKKKIEWKEQNNSGGAGMMPLQLENLTIQSKFTQRLRASARLDDADLIKMKQRVKFRIYSHELLCV</sequence>
<reference evidence="3" key="1">
    <citation type="submission" date="2022-11" db="UniProtKB">
        <authorList>
            <consortium name="WormBaseParasite"/>
        </authorList>
    </citation>
    <scope>IDENTIFICATION</scope>
</reference>
<proteinExistence type="predicted"/>
<dbReference type="WBParaSite" id="Minc3s00102g04603">
    <property type="protein sequence ID" value="Minc3s00102g04603"/>
    <property type="gene ID" value="Minc3s00102g04603"/>
</dbReference>
<feature type="compositionally biased region" description="Polar residues" evidence="1">
    <location>
        <begin position="84"/>
        <end position="98"/>
    </location>
</feature>
<evidence type="ECO:0000313" key="3">
    <source>
        <dbReference type="WBParaSite" id="Minc3s00102g04603"/>
    </source>
</evidence>
<dbReference type="AlphaFoldDB" id="A0A914KV65"/>
<protein>
    <submittedName>
        <fullName evidence="3">Uncharacterized protein</fullName>
    </submittedName>
</protein>
<dbReference type="Proteomes" id="UP000887563">
    <property type="component" value="Unplaced"/>
</dbReference>
<feature type="region of interest" description="Disordered" evidence="1">
    <location>
        <begin position="1"/>
        <end position="23"/>
    </location>
</feature>
<keyword evidence="2" id="KW-1185">Reference proteome</keyword>
<organism evidence="2 3">
    <name type="scientific">Meloidogyne incognita</name>
    <name type="common">Southern root-knot nematode worm</name>
    <name type="synonym">Oxyuris incognita</name>
    <dbReference type="NCBI Taxonomy" id="6306"/>
    <lineage>
        <taxon>Eukaryota</taxon>
        <taxon>Metazoa</taxon>
        <taxon>Ecdysozoa</taxon>
        <taxon>Nematoda</taxon>
        <taxon>Chromadorea</taxon>
        <taxon>Rhabditida</taxon>
        <taxon>Tylenchina</taxon>
        <taxon>Tylenchomorpha</taxon>
        <taxon>Tylenchoidea</taxon>
        <taxon>Meloidogynidae</taxon>
        <taxon>Meloidogyninae</taxon>
        <taxon>Meloidogyne</taxon>
        <taxon>Meloidogyne incognita group</taxon>
    </lineage>
</organism>
<feature type="region of interest" description="Disordered" evidence="1">
    <location>
        <begin position="84"/>
        <end position="105"/>
    </location>
</feature>